<comment type="catalytic activity">
    <reaction evidence="9">
        <text>DNA(n) + a 2'-deoxyribonucleoside 5'-triphosphate = DNA(n+1) + diphosphate</text>
        <dbReference type="Rhea" id="RHEA:22508"/>
        <dbReference type="Rhea" id="RHEA-COMP:17339"/>
        <dbReference type="Rhea" id="RHEA-COMP:17340"/>
        <dbReference type="ChEBI" id="CHEBI:33019"/>
        <dbReference type="ChEBI" id="CHEBI:61560"/>
        <dbReference type="ChEBI" id="CHEBI:173112"/>
        <dbReference type="EC" id="2.7.7.7"/>
    </reaction>
</comment>
<dbReference type="SUPFAM" id="SSF48019">
    <property type="entry name" value="post-AAA+ oligomerization domain-like"/>
    <property type="match status" value="1"/>
</dbReference>
<dbReference type="Gene3D" id="1.10.8.60">
    <property type="match status" value="1"/>
</dbReference>
<dbReference type="InterPro" id="IPR005790">
    <property type="entry name" value="DNA_polIII_delta"/>
</dbReference>
<evidence type="ECO:0000256" key="4">
    <source>
        <dbReference type="ARBA" id="ARBA00022695"/>
    </source>
</evidence>
<dbReference type="PANTHER" id="PTHR34388">
    <property type="entry name" value="DNA POLYMERASE III SUBUNIT DELTA"/>
    <property type="match status" value="1"/>
</dbReference>
<dbReference type="Gene3D" id="1.20.272.10">
    <property type="match status" value="1"/>
</dbReference>
<dbReference type="GO" id="GO:0009360">
    <property type="term" value="C:DNA polymerase III complex"/>
    <property type="evidence" value="ECO:0007669"/>
    <property type="project" value="UniProtKB-UniRule"/>
</dbReference>
<dbReference type="InterPro" id="IPR010372">
    <property type="entry name" value="DNA_pol3_delta_N"/>
</dbReference>
<dbReference type="InterPro" id="IPR027417">
    <property type="entry name" value="P-loop_NTPase"/>
</dbReference>
<evidence type="ECO:0000256" key="1">
    <source>
        <dbReference type="ARBA" id="ARBA00012417"/>
    </source>
</evidence>
<keyword evidence="4 13" id="KW-0548">Nucleotidyltransferase</keyword>
<keyword evidence="5" id="KW-0235">DNA replication</keyword>
<evidence type="ECO:0000256" key="6">
    <source>
        <dbReference type="ARBA" id="ARBA00022932"/>
    </source>
</evidence>
<dbReference type="Proteomes" id="UP000298745">
    <property type="component" value="Chromosome"/>
</dbReference>
<evidence type="ECO:0000256" key="7">
    <source>
        <dbReference type="ARBA" id="ARBA00026073"/>
    </source>
</evidence>
<dbReference type="GO" id="GO:0003887">
    <property type="term" value="F:DNA-directed DNA polymerase activity"/>
    <property type="evidence" value="ECO:0007669"/>
    <property type="project" value="UniProtKB-UniRule"/>
</dbReference>
<dbReference type="InterPro" id="IPR032780">
    <property type="entry name" value="DNA_pol3_delt_C"/>
</dbReference>
<dbReference type="Pfam" id="PF14840">
    <property type="entry name" value="DNA_pol3_delt_C"/>
    <property type="match status" value="1"/>
</dbReference>
<reference evidence="13 14" key="1">
    <citation type="submission" date="2018-12" db="EMBL/GenBank/DDBJ databases">
        <authorList>
            <person name="Chong R.A."/>
        </authorList>
    </citation>
    <scope>NUCLEOTIDE SEQUENCE [LARGE SCALE GENOMIC DNA]</scope>
    <source>
        <strain evidence="13 14">Msa</strain>
    </source>
</reference>
<evidence type="ECO:0000256" key="10">
    <source>
        <dbReference type="NCBIfam" id="TIGR01128"/>
    </source>
</evidence>
<dbReference type="GO" id="GO:0006261">
    <property type="term" value="P:DNA-templated DNA replication"/>
    <property type="evidence" value="ECO:0007669"/>
    <property type="project" value="TreeGrafter"/>
</dbReference>
<dbReference type="OrthoDB" id="9770982at2"/>
<name>A0A4D6YDY3_9GAMM</name>
<reference evidence="13 14" key="2">
    <citation type="submission" date="2019-05" db="EMBL/GenBank/DDBJ databases">
        <title>Genome evolution of the obligate endosymbiont Buchnera aphidicola.</title>
        <authorList>
            <person name="Moran N.A."/>
        </authorList>
    </citation>
    <scope>NUCLEOTIDE SEQUENCE [LARGE SCALE GENOMIC DNA]</scope>
    <source>
        <strain evidence="13 14">Msa</strain>
    </source>
</reference>
<dbReference type="PANTHER" id="PTHR34388:SF1">
    <property type="entry name" value="DNA POLYMERASE III SUBUNIT DELTA"/>
    <property type="match status" value="1"/>
</dbReference>
<evidence type="ECO:0000256" key="3">
    <source>
        <dbReference type="ARBA" id="ARBA00022679"/>
    </source>
</evidence>
<keyword evidence="3 13" id="KW-0808">Transferase</keyword>
<dbReference type="InterPro" id="IPR008921">
    <property type="entry name" value="DNA_pol3_clamp-load_cplx_C"/>
</dbReference>
<evidence type="ECO:0000256" key="5">
    <source>
        <dbReference type="ARBA" id="ARBA00022705"/>
    </source>
</evidence>
<dbReference type="EC" id="2.7.7.7" evidence="1 10"/>
<dbReference type="AlphaFoldDB" id="A0A4D6YDY3"/>
<evidence type="ECO:0000259" key="11">
    <source>
        <dbReference type="Pfam" id="PF06144"/>
    </source>
</evidence>
<dbReference type="SUPFAM" id="SSF52540">
    <property type="entry name" value="P-loop containing nucleoside triphosphate hydrolases"/>
    <property type="match status" value="1"/>
</dbReference>
<feature type="domain" description="DNA polymerase III delta N-terminal" evidence="11">
    <location>
        <begin position="21"/>
        <end position="142"/>
    </location>
</feature>
<proteinExistence type="inferred from homology"/>
<sequence length="339" mass="41212">MKNIHLYELKKYLKKKLNTIYIFLGEDCCLLQKNQDLILQFAYKKGFFNIIKIDIEKDKDWEQVIIFYKTKNLFFQKTILVINCLIKKINIIFIKKINKILSLSLLNLDILTILKLNHLSYYIKKKKFFNQFENKNNIISCFTPNDLNFILWIKYEIQEKNIQIEKQALFLLYKYYSGNTLFIYNILDIISITWPNSKITEKKIKKIIVDFVDYSSLHWIDYIFQFKTKQAIAVLYYFLKKKRNPLILIRALQKDLIKLMYIKRYIKREDNRINIYSILEKYNICSTRHNMFINAIKKISDDNVFKVIQILLKIEINIKKNYNYNIWYKLQELTLILNN</sequence>
<evidence type="ECO:0000313" key="14">
    <source>
        <dbReference type="Proteomes" id="UP000298745"/>
    </source>
</evidence>
<feature type="domain" description="DNA polymerase III subunit delta C-terminal" evidence="12">
    <location>
        <begin position="217"/>
        <end position="337"/>
    </location>
</feature>
<evidence type="ECO:0000256" key="2">
    <source>
        <dbReference type="ARBA" id="ARBA00017703"/>
    </source>
</evidence>
<evidence type="ECO:0000313" key="13">
    <source>
        <dbReference type="EMBL" id="QCI24108.1"/>
    </source>
</evidence>
<dbReference type="EMBL" id="CP034864">
    <property type="protein sequence ID" value="QCI24108.1"/>
    <property type="molecule type" value="Genomic_DNA"/>
</dbReference>
<dbReference type="GO" id="GO:0003677">
    <property type="term" value="F:DNA binding"/>
    <property type="evidence" value="ECO:0007669"/>
    <property type="project" value="InterPro"/>
</dbReference>
<comment type="similarity">
    <text evidence="8">Belongs to the DNA polymerase HolA subunit family.</text>
</comment>
<protein>
    <recommendedName>
        <fullName evidence="2 10">DNA polymerase III subunit delta</fullName>
        <ecNumber evidence="1 10">2.7.7.7</ecNumber>
    </recommendedName>
</protein>
<evidence type="ECO:0000259" key="12">
    <source>
        <dbReference type="Pfam" id="PF14840"/>
    </source>
</evidence>
<dbReference type="NCBIfam" id="TIGR01128">
    <property type="entry name" value="holA"/>
    <property type="match status" value="1"/>
</dbReference>
<dbReference type="Pfam" id="PF06144">
    <property type="entry name" value="DNA_pol3_delta"/>
    <property type="match status" value="1"/>
</dbReference>
<gene>
    <name evidence="13" type="primary">holA</name>
    <name evidence="13" type="ORF">D9V74_02105</name>
</gene>
<organism evidence="13 14">
    <name type="scientific">Buchnera aphidicola</name>
    <name type="common">Macrosiphoniella sanborni</name>
    <dbReference type="NCBI Taxonomy" id="1241865"/>
    <lineage>
        <taxon>Bacteria</taxon>
        <taxon>Pseudomonadati</taxon>
        <taxon>Pseudomonadota</taxon>
        <taxon>Gammaproteobacteria</taxon>
        <taxon>Enterobacterales</taxon>
        <taxon>Erwiniaceae</taxon>
        <taxon>Buchnera</taxon>
    </lineage>
</organism>
<evidence type="ECO:0000256" key="8">
    <source>
        <dbReference type="ARBA" id="ARBA00034754"/>
    </source>
</evidence>
<accession>A0A4D6YDY3</accession>
<comment type="subunit">
    <text evidence="7">DNA polymerase III contains a core (composed of alpha, epsilon and theta chains) that associates with a tau subunit. This core dimerizes to form the POLIII' complex. PolIII' associates with the gamma complex (composed of gamma, delta, delta', psi and chi chains) and with the beta chain to form the complete DNA polymerase III complex.</text>
</comment>
<dbReference type="Gene3D" id="3.40.50.300">
    <property type="entry name" value="P-loop containing nucleotide triphosphate hydrolases"/>
    <property type="match status" value="1"/>
</dbReference>
<keyword evidence="6" id="KW-0239">DNA-directed DNA polymerase</keyword>
<evidence type="ECO:0000256" key="9">
    <source>
        <dbReference type="ARBA" id="ARBA00049244"/>
    </source>
</evidence>